<accession>A0ABN7SXL5</accession>
<comment type="similarity">
    <text evidence="1">Belongs to the universal ribosomal protein uL4 family.</text>
</comment>
<keyword evidence="3" id="KW-0687">Ribonucleoprotein</keyword>
<feature type="compositionally biased region" description="Polar residues" evidence="4">
    <location>
        <begin position="359"/>
        <end position="371"/>
    </location>
</feature>
<name>A0ABN7SXL5_OIKDI</name>
<dbReference type="InterPro" id="IPR002136">
    <property type="entry name" value="Ribosomal_uL4"/>
</dbReference>
<dbReference type="PANTHER" id="PTHR19431">
    <property type="entry name" value="60S RIBOSOMAL PROTEIN L4"/>
    <property type="match status" value="1"/>
</dbReference>
<feature type="compositionally biased region" description="Basic and acidic residues" evidence="4">
    <location>
        <begin position="280"/>
        <end position="289"/>
    </location>
</feature>
<evidence type="ECO:0000313" key="6">
    <source>
        <dbReference type="EMBL" id="CAG5109923.1"/>
    </source>
</evidence>
<proteinExistence type="inferred from homology"/>
<feature type="region of interest" description="Disordered" evidence="4">
    <location>
        <begin position="279"/>
        <end position="324"/>
    </location>
</feature>
<dbReference type="InterPro" id="IPR045240">
    <property type="entry name" value="Ribosomal_uL4_euk/arch"/>
</dbReference>
<sequence length="632" mass="70296">MGKADGNECVHALSLIKMAAARPVVSVYSRDGKPTEDTVNLPAVFKAPIRTDIVQFVHTNLSKNARQPYAVSKVAGEQTSAESWGTGRAVARIPRVRGGGTSRSGAAAFGNMCRGGRMFNPTKTWRNWHRRVNITQRRFATVSAIAATVYKNDDGIVRAMRNLPGVTLLPVDQLNLLKLAPGGHVGRFTIYTQAAFEALDRVYSAKNKKGFSMPRSTVSNPDLQRVLQADEVRAALKPRGFASKRTTVKKNPLKNIKAMLKLNPYAAVEKRARWKSAIRNTKEKGKTDEQDKDEDEEMEITILRPNVVENAPSLRNKESEDDEMDDFELKIAQNSEVKSGLREKESSDEDIEEIDIHFTGSTQVKNNRPGNESSDESSSDEDDLPEISIQTNTVVESSMVSDDEIFHDVIVVLDGSDSFNRTFNSEAFDVAQKLVFDDLAPRLAEKFGKNCGMSLVQFSGIKKLTKSYVPGSGGKADSSGVLAHWQIECDHVHPSNAKINPESSSFDGNGQLFLCLQDLSLENFITDLDKMLPISKDRERKQYLLVITDDEWDMNGLRTPEGTEATEEEVTARAKQHYEIFPIIVRDNRASNNNEEFISTHLASRPENVQKVFSNSFEENLTAAFEKIVSSI</sequence>
<evidence type="ECO:0000256" key="4">
    <source>
        <dbReference type="SAM" id="MobiDB-lite"/>
    </source>
</evidence>
<dbReference type="SUPFAM" id="SSF52166">
    <property type="entry name" value="Ribosomal protein L4"/>
    <property type="match status" value="1"/>
</dbReference>
<dbReference type="EMBL" id="OU015567">
    <property type="protein sequence ID" value="CAG5109923.1"/>
    <property type="molecule type" value="Genomic_DNA"/>
</dbReference>
<gene>
    <name evidence="6" type="ORF">OKIOD_LOCUS13157</name>
</gene>
<organism evidence="6 7">
    <name type="scientific">Oikopleura dioica</name>
    <name type="common">Tunicate</name>
    <dbReference type="NCBI Taxonomy" id="34765"/>
    <lineage>
        <taxon>Eukaryota</taxon>
        <taxon>Metazoa</taxon>
        <taxon>Chordata</taxon>
        <taxon>Tunicata</taxon>
        <taxon>Appendicularia</taxon>
        <taxon>Copelata</taxon>
        <taxon>Oikopleuridae</taxon>
        <taxon>Oikopleura</taxon>
    </lineage>
</organism>
<feature type="compositionally biased region" description="Acidic residues" evidence="4">
    <location>
        <begin position="290"/>
        <end position="299"/>
    </location>
</feature>
<keyword evidence="7" id="KW-1185">Reference proteome</keyword>
<dbReference type="Pfam" id="PF00573">
    <property type="entry name" value="Ribosomal_L4"/>
    <property type="match status" value="1"/>
</dbReference>
<dbReference type="Gene3D" id="3.40.1370.10">
    <property type="match status" value="2"/>
</dbReference>
<dbReference type="InterPro" id="IPR023574">
    <property type="entry name" value="Ribosomal_uL4_dom_sf"/>
</dbReference>
<evidence type="ECO:0000256" key="2">
    <source>
        <dbReference type="ARBA" id="ARBA00022980"/>
    </source>
</evidence>
<evidence type="ECO:0000313" key="7">
    <source>
        <dbReference type="Proteomes" id="UP001158576"/>
    </source>
</evidence>
<dbReference type="Pfam" id="PF14374">
    <property type="entry name" value="Ribos_L4_asso_C"/>
    <property type="match status" value="1"/>
</dbReference>
<evidence type="ECO:0000259" key="5">
    <source>
        <dbReference type="Pfam" id="PF14374"/>
    </source>
</evidence>
<dbReference type="Proteomes" id="UP001158576">
    <property type="component" value="Chromosome 2"/>
</dbReference>
<reference evidence="6 7" key="1">
    <citation type="submission" date="2021-04" db="EMBL/GenBank/DDBJ databases">
        <authorList>
            <person name="Bliznina A."/>
        </authorList>
    </citation>
    <scope>NUCLEOTIDE SEQUENCE [LARGE SCALE GENOMIC DNA]</scope>
</reference>
<protein>
    <submittedName>
        <fullName evidence="6">Oidioi.mRNA.OKI2018_I69.chr2.g4392.t1.cds</fullName>
    </submittedName>
</protein>
<feature type="domain" description="Large ribosomal subunit protein uL4 C-terminal" evidence="5">
    <location>
        <begin position="209"/>
        <end position="281"/>
    </location>
</feature>
<feature type="region of interest" description="Disordered" evidence="4">
    <location>
        <begin position="356"/>
        <end position="386"/>
    </location>
</feature>
<feature type="compositionally biased region" description="Acidic residues" evidence="4">
    <location>
        <begin position="373"/>
        <end position="385"/>
    </location>
</feature>
<evidence type="ECO:0000256" key="3">
    <source>
        <dbReference type="ARBA" id="ARBA00023274"/>
    </source>
</evidence>
<keyword evidence="2" id="KW-0689">Ribosomal protein</keyword>
<evidence type="ECO:0000256" key="1">
    <source>
        <dbReference type="ARBA" id="ARBA00010528"/>
    </source>
</evidence>
<dbReference type="InterPro" id="IPR025755">
    <property type="entry name" value="Ribos_uL4_C_dom"/>
</dbReference>